<comment type="caution">
    <text evidence="3">The sequence shown here is derived from an EMBL/GenBank/DDBJ whole genome shotgun (WGS) entry which is preliminary data.</text>
</comment>
<evidence type="ECO:0000313" key="4">
    <source>
        <dbReference type="Proteomes" id="UP001152795"/>
    </source>
</evidence>
<sequence>MEKEVSYVQSKAAAGKKAVDEERLQETTKKDQEKMEKMVQQMTIKRKTSEIVFQQLVEDVKPVLEMDFITAALKKAQEGLDAAVADCKEANDKYLELLDKDKADAEFNWMKNIQKEYNAITSRIAVGIAKEQEKLKKLESTSKSKESCNLRLEKLKMPPFDGDTRQYPRFKKDFEQQVLPGLPKESAPYALRSCLGREPLIIVRSVEDDIEEMLKRLDEKYGDPAKIADVVIDSIKEVKVTIKEGEHKRFNNFVNIVEDAYQDLRRLGLEKEFTTTSSVSIIEKKLPNDVRKEWAKLVSFDTSEVDKRDKFPSLLKFLLNCKRAIEYDSSNLRSNTSYAGTVNLTASEKLEEDGHEDESNTEQQKETIISQNKCLFHPNSDHWTDTWNLYLSKSPEERINLQKDKSACWSCLRVGHRLAECKRKKACGENGCKGTHHKTIHMERKSGLTAACGDMTNSTCLLQIQRIKTSVDQRLVGQCSIYLSYYVQ</sequence>
<feature type="region of interest" description="Disordered" evidence="2">
    <location>
        <begin position="1"/>
        <end position="34"/>
    </location>
</feature>
<proteinExistence type="predicted"/>
<feature type="coiled-coil region" evidence="1">
    <location>
        <begin position="73"/>
        <end position="100"/>
    </location>
</feature>
<dbReference type="EMBL" id="CACRXK020009329">
    <property type="protein sequence ID" value="CAB4016945.1"/>
    <property type="molecule type" value="Genomic_DNA"/>
</dbReference>
<keyword evidence="4" id="KW-1185">Reference proteome</keyword>
<dbReference type="PANTHER" id="PTHR47331:SF1">
    <property type="entry name" value="GAG-LIKE PROTEIN"/>
    <property type="match status" value="1"/>
</dbReference>
<organism evidence="3 4">
    <name type="scientific">Paramuricea clavata</name>
    <name type="common">Red gorgonian</name>
    <name type="synonym">Violescent sea-whip</name>
    <dbReference type="NCBI Taxonomy" id="317549"/>
    <lineage>
        <taxon>Eukaryota</taxon>
        <taxon>Metazoa</taxon>
        <taxon>Cnidaria</taxon>
        <taxon>Anthozoa</taxon>
        <taxon>Octocorallia</taxon>
        <taxon>Malacalcyonacea</taxon>
        <taxon>Plexauridae</taxon>
        <taxon>Paramuricea</taxon>
    </lineage>
</organism>
<evidence type="ECO:0000256" key="1">
    <source>
        <dbReference type="SAM" id="Coils"/>
    </source>
</evidence>
<dbReference type="Pfam" id="PF03564">
    <property type="entry name" value="DUF1759"/>
    <property type="match status" value="1"/>
</dbReference>
<dbReference type="Proteomes" id="UP001152795">
    <property type="component" value="Unassembled WGS sequence"/>
</dbReference>
<evidence type="ECO:0000313" key="3">
    <source>
        <dbReference type="EMBL" id="CAB4016945.1"/>
    </source>
</evidence>
<feature type="compositionally biased region" description="Basic and acidic residues" evidence="2">
    <location>
        <begin position="17"/>
        <end position="34"/>
    </location>
</feature>
<evidence type="ECO:0000256" key="2">
    <source>
        <dbReference type="SAM" id="MobiDB-lite"/>
    </source>
</evidence>
<dbReference type="AlphaFoldDB" id="A0A7D9IVB5"/>
<keyword evidence="1" id="KW-0175">Coiled coil</keyword>
<reference evidence="3" key="1">
    <citation type="submission" date="2020-04" db="EMBL/GenBank/DDBJ databases">
        <authorList>
            <person name="Alioto T."/>
            <person name="Alioto T."/>
            <person name="Gomez Garrido J."/>
        </authorList>
    </citation>
    <scope>NUCLEOTIDE SEQUENCE</scope>
    <source>
        <strain evidence="3">A484AB</strain>
    </source>
</reference>
<dbReference type="InterPro" id="IPR005312">
    <property type="entry name" value="DUF1759"/>
</dbReference>
<dbReference type="OrthoDB" id="5980254at2759"/>
<accession>A0A7D9IVB5</accession>
<protein>
    <submittedName>
        <fullName evidence="3">Uncharacterized protein</fullName>
    </submittedName>
</protein>
<name>A0A7D9IVB5_PARCT</name>
<gene>
    <name evidence="3" type="ORF">PACLA_8A013289</name>
</gene>
<dbReference type="PANTHER" id="PTHR47331">
    <property type="entry name" value="PHD-TYPE DOMAIN-CONTAINING PROTEIN"/>
    <property type="match status" value="1"/>
</dbReference>